<sequence length="73" mass="8184">MRPMRGDHLTSRSHREYLTATSYMKAIVASTIRRPAKAYASHCPEKVSPFNLGDSWGARTIEEGVDHVHISCV</sequence>
<organism evidence="1 2">
    <name type="scientific">Xylaria bambusicola</name>
    <dbReference type="NCBI Taxonomy" id="326684"/>
    <lineage>
        <taxon>Eukaryota</taxon>
        <taxon>Fungi</taxon>
        <taxon>Dikarya</taxon>
        <taxon>Ascomycota</taxon>
        <taxon>Pezizomycotina</taxon>
        <taxon>Sordariomycetes</taxon>
        <taxon>Xylariomycetidae</taxon>
        <taxon>Xylariales</taxon>
        <taxon>Xylariaceae</taxon>
        <taxon>Xylaria</taxon>
    </lineage>
</organism>
<dbReference type="Proteomes" id="UP001305414">
    <property type="component" value="Unassembled WGS sequence"/>
</dbReference>
<comment type="caution">
    <text evidence="1">The sequence shown here is derived from an EMBL/GenBank/DDBJ whole genome shotgun (WGS) entry which is preliminary data.</text>
</comment>
<gene>
    <name evidence="1" type="ORF">RRF57_012879</name>
</gene>
<reference evidence="1 2" key="1">
    <citation type="submission" date="2023-10" db="EMBL/GenBank/DDBJ databases">
        <title>Draft genome sequence of Xylaria bambusicola isolate GMP-LS, the root and basal stem rot pathogen of sugarcane in Indonesia.</title>
        <authorList>
            <person name="Selvaraj P."/>
            <person name="Muralishankar V."/>
            <person name="Muruganantham S."/>
            <person name="Sp S."/>
            <person name="Haryani S."/>
            <person name="Lau K.J.X."/>
            <person name="Naqvi N.I."/>
        </authorList>
    </citation>
    <scope>NUCLEOTIDE SEQUENCE [LARGE SCALE GENOMIC DNA]</scope>
    <source>
        <strain evidence="1">GMP-LS</strain>
    </source>
</reference>
<evidence type="ECO:0000313" key="1">
    <source>
        <dbReference type="EMBL" id="KAK5637167.1"/>
    </source>
</evidence>
<proteinExistence type="predicted"/>
<protein>
    <submittedName>
        <fullName evidence="1">Uncharacterized protein</fullName>
    </submittedName>
</protein>
<dbReference type="EMBL" id="JAWHQM010000095">
    <property type="protein sequence ID" value="KAK5637167.1"/>
    <property type="molecule type" value="Genomic_DNA"/>
</dbReference>
<evidence type="ECO:0000313" key="2">
    <source>
        <dbReference type="Proteomes" id="UP001305414"/>
    </source>
</evidence>
<name>A0AAN7UVZ3_9PEZI</name>
<keyword evidence="2" id="KW-1185">Reference proteome</keyword>
<dbReference type="AlphaFoldDB" id="A0AAN7UVZ3"/>
<accession>A0AAN7UVZ3</accession>